<feature type="transmembrane region" description="Helical" evidence="9">
    <location>
        <begin position="203"/>
        <end position="226"/>
    </location>
</feature>
<evidence type="ECO:0000256" key="2">
    <source>
        <dbReference type="ARBA" id="ARBA00022475"/>
    </source>
</evidence>
<keyword evidence="6 9" id="KW-0472">Membrane</keyword>
<evidence type="ECO:0000313" key="10">
    <source>
        <dbReference type="EMBL" id="GAA2134761.1"/>
    </source>
</evidence>
<accession>A0ABN2Z063</accession>
<evidence type="ECO:0000256" key="4">
    <source>
        <dbReference type="ARBA" id="ARBA00022692"/>
    </source>
</evidence>
<evidence type="ECO:0000256" key="8">
    <source>
        <dbReference type="SAM" id="MobiDB-lite"/>
    </source>
</evidence>
<protein>
    <submittedName>
        <fullName evidence="10">Glycosyltransferase 87 family protein</fullName>
    </submittedName>
</protein>
<dbReference type="PIRSF" id="PIRSF010361">
    <property type="entry name" value="UCP010361"/>
    <property type="match status" value="1"/>
</dbReference>
<feature type="transmembrane region" description="Helical" evidence="9">
    <location>
        <begin position="163"/>
        <end position="183"/>
    </location>
</feature>
<evidence type="ECO:0000256" key="1">
    <source>
        <dbReference type="ARBA" id="ARBA00004651"/>
    </source>
</evidence>
<dbReference type="EMBL" id="BAAAQQ010000014">
    <property type="protein sequence ID" value="GAA2134761.1"/>
    <property type="molecule type" value="Genomic_DNA"/>
</dbReference>
<keyword evidence="11" id="KW-1185">Reference proteome</keyword>
<evidence type="ECO:0000313" key="11">
    <source>
        <dbReference type="Proteomes" id="UP001500575"/>
    </source>
</evidence>
<dbReference type="Pfam" id="PF09594">
    <property type="entry name" value="GT87"/>
    <property type="match status" value="1"/>
</dbReference>
<name>A0ABN2Z063_9ACTN</name>
<feature type="region of interest" description="Disordered" evidence="8">
    <location>
        <begin position="467"/>
        <end position="511"/>
    </location>
</feature>
<dbReference type="InterPro" id="IPR018584">
    <property type="entry name" value="GT87"/>
</dbReference>
<feature type="transmembrane region" description="Helical" evidence="9">
    <location>
        <begin position="265"/>
        <end position="288"/>
    </location>
</feature>
<feature type="transmembrane region" description="Helical" evidence="9">
    <location>
        <begin position="356"/>
        <end position="374"/>
    </location>
</feature>
<feature type="transmembrane region" description="Helical" evidence="9">
    <location>
        <begin position="232"/>
        <end position="258"/>
    </location>
</feature>
<organism evidence="10 11">
    <name type="scientific">Nocardioides bigeumensis</name>
    <dbReference type="NCBI Taxonomy" id="433657"/>
    <lineage>
        <taxon>Bacteria</taxon>
        <taxon>Bacillati</taxon>
        <taxon>Actinomycetota</taxon>
        <taxon>Actinomycetes</taxon>
        <taxon>Propionibacteriales</taxon>
        <taxon>Nocardioidaceae</taxon>
        <taxon>Nocardioides</taxon>
    </lineage>
</organism>
<comment type="caution">
    <text evidence="10">The sequence shown here is derived from an EMBL/GenBank/DDBJ whole genome shotgun (WGS) entry which is preliminary data.</text>
</comment>
<keyword evidence="5 9" id="KW-1133">Transmembrane helix</keyword>
<keyword evidence="4 9" id="KW-0812">Transmembrane</keyword>
<comment type="subcellular location">
    <subcellularLocation>
        <location evidence="1">Cell membrane</location>
        <topology evidence="1">Multi-pass membrane protein</topology>
    </subcellularLocation>
</comment>
<feature type="transmembrane region" description="Helical" evidence="9">
    <location>
        <begin position="426"/>
        <end position="448"/>
    </location>
</feature>
<comment type="similarity">
    <text evidence="7">Belongs to the glycosyltransferase 87 family.</text>
</comment>
<evidence type="ECO:0000256" key="9">
    <source>
        <dbReference type="SAM" id="Phobius"/>
    </source>
</evidence>
<evidence type="ECO:0000256" key="7">
    <source>
        <dbReference type="ARBA" id="ARBA00024033"/>
    </source>
</evidence>
<keyword evidence="2" id="KW-1003">Cell membrane</keyword>
<feature type="transmembrane region" description="Helical" evidence="9">
    <location>
        <begin position="331"/>
        <end position="349"/>
    </location>
</feature>
<dbReference type="RefSeq" id="WP_344305783.1">
    <property type="nucleotide sequence ID" value="NZ_BAAAQQ010000014.1"/>
</dbReference>
<dbReference type="Proteomes" id="UP001500575">
    <property type="component" value="Unassembled WGS sequence"/>
</dbReference>
<evidence type="ECO:0000256" key="5">
    <source>
        <dbReference type="ARBA" id="ARBA00022989"/>
    </source>
</evidence>
<reference evidence="10 11" key="1">
    <citation type="journal article" date="2019" name="Int. J. Syst. Evol. Microbiol.">
        <title>The Global Catalogue of Microorganisms (GCM) 10K type strain sequencing project: providing services to taxonomists for standard genome sequencing and annotation.</title>
        <authorList>
            <consortium name="The Broad Institute Genomics Platform"/>
            <consortium name="The Broad Institute Genome Sequencing Center for Infectious Disease"/>
            <person name="Wu L."/>
            <person name="Ma J."/>
        </authorList>
    </citation>
    <scope>NUCLEOTIDE SEQUENCE [LARGE SCALE GENOMIC DNA]</scope>
    <source>
        <strain evidence="10 11">JCM 16021</strain>
    </source>
</reference>
<dbReference type="InterPro" id="IPR016570">
    <property type="entry name" value="UCP010361"/>
</dbReference>
<keyword evidence="3" id="KW-0808">Transferase</keyword>
<proteinExistence type="inferred from homology"/>
<evidence type="ECO:0000256" key="3">
    <source>
        <dbReference type="ARBA" id="ARBA00022679"/>
    </source>
</evidence>
<gene>
    <name evidence="10" type="ORF">GCM10009843_41560</name>
</gene>
<evidence type="ECO:0000256" key="6">
    <source>
        <dbReference type="ARBA" id="ARBA00023136"/>
    </source>
</evidence>
<sequence>MIGRPGADRRVHPTVDDPVVTLVSESVGGPMGCHAARHPWWTPVRVLLLLTACCFALGMVQKNDCFQEGWTTGETRYSAMCYSDLPYLYTGRGMVELAWPFTDDPQVRNRFSVMEYPVGISYWTYGTAYVTHWLAGSPDLEPRYAQDPGTLFGQPDIQREIKLFFVVNAVGFALLALLTTWFLTRVNRDRPWDAAMFALSPTLALAGLVNWDMLAVAAVAGALWAWQRGSPVLTGLLIGLGVAIKLYPLFLLGGLLLICIRRRWFAAYVTVLSSAVIAWVLTNIPAYLTGPDQWKLFWTFNSDRTADLGSVWLVIAQARDVAFTSDTINGWSLWIFVAWCLGVAALAMAAPATPRLAQLAFLIVAGFLIVNKVYSPQYVLWLLPLAALARPRWRDQLVWQASEVFYFMSVWWYLGNDLKPAAGDDAGAYWVAIVVRVLGELYLVTLVARDVLRPTHDPVREPRRVPYRWSSSERTPGGRAASARQWSSSERTPVVEQRAHAGGRAASEASG</sequence>